<dbReference type="InterPro" id="IPR002110">
    <property type="entry name" value="Ankyrin_rpt"/>
</dbReference>
<dbReference type="PROSITE" id="PS50297">
    <property type="entry name" value="ANK_REP_REGION"/>
    <property type="match status" value="1"/>
</dbReference>
<dbReference type="AlphaFoldDB" id="A0A9P0QBU1"/>
<dbReference type="OrthoDB" id="2306477at2759"/>
<protein>
    <submittedName>
        <fullName evidence="2">Uncharacterized protein</fullName>
    </submittedName>
</protein>
<dbReference type="Gene3D" id="1.25.40.20">
    <property type="entry name" value="Ankyrin repeat-containing domain"/>
    <property type="match status" value="1"/>
</dbReference>
<name>A0A9P0QBU1_ACAOB</name>
<dbReference type="InterPro" id="IPR036770">
    <property type="entry name" value="Ankyrin_rpt-contain_sf"/>
</dbReference>
<evidence type="ECO:0000313" key="2">
    <source>
        <dbReference type="EMBL" id="CAH2016752.1"/>
    </source>
</evidence>
<feature type="repeat" description="ANK" evidence="1">
    <location>
        <begin position="86"/>
        <end position="118"/>
    </location>
</feature>
<keyword evidence="1" id="KW-0040">ANK repeat</keyword>
<evidence type="ECO:0000256" key="1">
    <source>
        <dbReference type="PROSITE-ProRule" id="PRU00023"/>
    </source>
</evidence>
<sequence>VPITFACIELEAFDCFIEQVYKYNILQAFLSPFTLIRLKRRALHPITTMRDPTHCCSDGRGLTTEQLNTLYVERRSTNVVNTWSPQGELPLELALRARNSSIATTLVEHGADVNAKDSEGDVLIHRAIKKEYAFGALFLLKHNCDVSSTTR</sequence>
<proteinExistence type="predicted"/>
<comment type="caution">
    <text evidence="2">The sequence shown here is derived from an EMBL/GenBank/DDBJ whole genome shotgun (WGS) entry which is preliminary data.</text>
</comment>
<gene>
    <name evidence="2" type="ORF">ACAOBT_LOCUS35577</name>
</gene>
<reference evidence="2" key="1">
    <citation type="submission" date="2022-03" db="EMBL/GenBank/DDBJ databases">
        <authorList>
            <person name="Sayadi A."/>
        </authorList>
    </citation>
    <scope>NUCLEOTIDE SEQUENCE</scope>
</reference>
<dbReference type="EMBL" id="CAKOFQ010009006">
    <property type="protein sequence ID" value="CAH2016752.1"/>
    <property type="molecule type" value="Genomic_DNA"/>
</dbReference>
<dbReference type="Pfam" id="PF12796">
    <property type="entry name" value="Ank_2"/>
    <property type="match status" value="1"/>
</dbReference>
<keyword evidence="3" id="KW-1185">Reference proteome</keyword>
<dbReference type="PROSITE" id="PS50088">
    <property type="entry name" value="ANK_REPEAT"/>
    <property type="match status" value="1"/>
</dbReference>
<dbReference type="SUPFAM" id="SSF48403">
    <property type="entry name" value="Ankyrin repeat"/>
    <property type="match status" value="1"/>
</dbReference>
<evidence type="ECO:0000313" key="3">
    <source>
        <dbReference type="Proteomes" id="UP001152888"/>
    </source>
</evidence>
<feature type="non-terminal residue" evidence="2">
    <location>
        <position position="151"/>
    </location>
</feature>
<dbReference type="Proteomes" id="UP001152888">
    <property type="component" value="Unassembled WGS sequence"/>
</dbReference>
<accession>A0A9P0QBU1</accession>
<organism evidence="2 3">
    <name type="scientific">Acanthoscelides obtectus</name>
    <name type="common">Bean weevil</name>
    <name type="synonym">Bruchus obtectus</name>
    <dbReference type="NCBI Taxonomy" id="200917"/>
    <lineage>
        <taxon>Eukaryota</taxon>
        <taxon>Metazoa</taxon>
        <taxon>Ecdysozoa</taxon>
        <taxon>Arthropoda</taxon>
        <taxon>Hexapoda</taxon>
        <taxon>Insecta</taxon>
        <taxon>Pterygota</taxon>
        <taxon>Neoptera</taxon>
        <taxon>Endopterygota</taxon>
        <taxon>Coleoptera</taxon>
        <taxon>Polyphaga</taxon>
        <taxon>Cucujiformia</taxon>
        <taxon>Chrysomeloidea</taxon>
        <taxon>Chrysomelidae</taxon>
        <taxon>Bruchinae</taxon>
        <taxon>Bruchini</taxon>
        <taxon>Acanthoscelides</taxon>
    </lineage>
</organism>